<keyword evidence="2" id="KW-1185">Reference proteome</keyword>
<feature type="non-terminal residue" evidence="1">
    <location>
        <position position="107"/>
    </location>
</feature>
<evidence type="ECO:0000313" key="1">
    <source>
        <dbReference type="EMBL" id="KAK0488412.1"/>
    </source>
</evidence>
<evidence type="ECO:0000313" key="2">
    <source>
        <dbReference type="Proteomes" id="UP001175227"/>
    </source>
</evidence>
<reference evidence="1" key="1">
    <citation type="submission" date="2023-06" db="EMBL/GenBank/DDBJ databases">
        <authorList>
            <consortium name="Lawrence Berkeley National Laboratory"/>
            <person name="Ahrendt S."/>
            <person name="Sahu N."/>
            <person name="Indic B."/>
            <person name="Wong-Bajracharya J."/>
            <person name="Merenyi Z."/>
            <person name="Ke H.-M."/>
            <person name="Monk M."/>
            <person name="Kocsube S."/>
            <person name="Drula E."/>
            <person name="Lipzen A."/>
            <person name="Balint B."/>
            <person name="Henrissat B."/>
            <person name="Andreopoulos B."/>
            <person name="Martin F.M."/>
            <person name="Harder C.B."/>
            <person name="Rigling D."/>
            <person name="Ford K.L."/>
            <person name="Foster G.D."/>
            <person name="Pangilinan J."/>
            <person name="Papanicolaou A."/>
            <person name="Barry K."/>
            <person name="LaButti K."/>
            <person name="Viragh M."/>
            <person name="Koriabine M."/>
            <person name="Yan M."/>
            <person name="Riley R."/>
            <person name="Champramary S."/>
            <person name="Plett K.L."/>
            <person name="Tsai I.J."/>
            <person name="Slot J."/>
            <person name="Sipos G."/>
            <person name="Plett J."/>
            <person name="Nagy L.G."/>
            <person name="Grigoriev I.V."/>
        </authorList>
    </citation>
    <scope>NUCLEOTIDE SEQUENCE</scope>
    <source>
        <strain evidence="1">ICMP 16352</strain>
    </source>
</reference>
<gene>
    <name evidence="1" type="ORF">IW261DRAFT_1439109</name>
</gene>
<dbReference type="EMBL" id="JAUEPR010000002">
    <property type="protein sequence ID" value="KAK0488412.1"/>
    <property type="molecule type" value="Genomic_DNA"/>
</dbReference>
<comment type="caution">
    <text evidence="1">The sequence shown here is derived from an EMBL/GenBank/DDBJ whole genome shotgun (WGS) entry which is preliminary data.</text>
</comment>
<name>A0AA39UGH0_9AGAR</name>
<sequence>MGKARNQAFIANIVNSDEDCIARVHHIYSVFQYKRVGSIVMQHIHGCVCSEDNFNKIACAVKRLLAIKNEAKSPGPVRGGPVSHRFFADHQSDIRYNRSASYRSTQI</sequence>
<proteinExistence type="predicted"/>
<dbReference type="AlphaFoldDB" id="A0AA39UGH0"/>
<accession>A0AA39UGH0</accession>
<protein>
    <submittedName>
        <fullName evidence="1">Uncharacterized protein</fullName>
    </submittedName>
</protein>
<organism evidence="1 2">
    <name type="scientific">Armillaria novae-zelandiae</name>
    <dbReference type="NCBI Taxonomy" id="153914"/>
    <lineage>
        <taxon>Eukaryota</taxon>
        <taxon>Fungi</taxon>
        <taxon>Dikarya</taxon>
        <taxon>Basidiomycota</taxon>
        <taxon>Agaricomycotina</taxon>
        <taxon>Agaricomycetes</taxon>
        <taxon>Agaricomycetidae</taxon>
        <taxon>Agaricales</taxon>
        <taxon>Marasmiineae</taxon>
        <taxon>Physalacriaceae</taxon>
        <taxon>Armillaria</taxon>
    </lineage>
</organism>
<dbReference type="Proteomes" id="UP001175227">
    <property type="component" value="Unassembled WGS sequence"/>
</dbReference>